<dbReference type="InterPro" id="IPR036457">
    <property type="entry name" value="PPM-type-like_dom_sf"/>
</dbReference>
<feature type="compositionally biased region" description="Basic and acidic residues" evidence="11">
    <location>
        <begin position="1"/>
        <end position="20"/>
    </location>
</feature>
<dbReference type="EC" id="3.1.3.16" evidence="3"/>
<dbReference type="SUPFAM" id="SSF81606">
    <property type="entry name" value="PP2C-like"/>
    <property type="match status" value="1"/>
</dbReference>
<dbReference type="PROSITE" id="PS51746">
    <property type="entry name" value="PPM_2"/>
    <property type="match status" value="1"/>
</dbReference>
<evidence type="ECO:0000313" key="14">
    <source>
        <dbReference type="Proteomes" id="UP001189429"/>
    </source>
</evidence>
<proteinExistence type="inferred from homology"/>
<dbReference type="InterPro" id="IPR015655">
    <property type="entry name" value="PP2C"/>
</dbReference>
<keyword evidence="8" id="KW-0464">Manganese</keyword>
<evidence type="ECO:0000256" key="4">
    <source>
        <dbReference type="ARBA" id="ARBA00022723"/>
    </source>
</evidence>
<evidence type="ECO:0000256" key="1">
    <source>
        <dbReference type="ARBA" id="ARBA00001936"/>
    </source>
</evidence>
<name>A0ABN9VAW0_9DINO</name>
<keyword evidence="14" id="KW-1185">Reference proteome</keyword>
<reference evidence="13" key="1">
    <citation type="submission" date="2023-10" db="EMBL/GenBank/DDBJ databases">
        <authorList>
            <person name="Chen Y."/>
            <person name="Shah S."/>
            <person name="Dougan E. K."/>
            <person name="Thang M."/>
            <person name="Chan C."/>
        </authorList>
    </citation>
    <scope>NUCLEOTIDE SEQUENCE [LARGE SCALE GENOMIC DNA]</scope>
</reference>
<dbReference type="PANTHER" id="PTHR13832">
    <property type="entry name" value="PROTEIN PHOSPHATASE 2C"/>
    <property type="match status" value="1"/>
</dbReference>
<comment type="catalytic activity">
    <reaction evidence="9">
        <text>O-phospho-L-seryl-[protein] + H2O = L-seryl-[protein] + phosphate</text>
        <dbReference type="Rhea" id="RHEA:20629"/>
        <dbReference type="Rhea" id="RHEA-COMP:9863"/>
        <dbReference type="Rhea" id="RHEA-COMP:11604"/>
        <dbReference type="ChEBI" id="CHEBI:15377"/>
        <dbReference type="ChEBI" id="CHEBI:29999"/>
        <dbReference type="ChEBI" id="CHEBI:43474"/>
        <dbReference type="ChEBI" id="CHEBI:83421"/>
        <dbReference type="EC" id="3.1.3.16"/>
    </reaction>
</comment>
<organism evidence="13 14">
    <name type="scientific">Prorocentrum cordatum</name>
    <dbReference type="NCBI Taxonomy" id="2364126"/>
    <lineage>
        <taxon>Eukaryota</taxon>
        <taxon>Sar</taxon>
        <taxon>Alveolata</taxon>
        <taxon>Dinophyceae</taxon>
        <taxon>Prorocentrales</taxon>
        <taxon>Prorocentraceae</taxon>
        <taxon>Prorocentrum</taxon>
    </lineage>
</organism>
<comment type="caution">
    <text evidence="13">The sequence shown here is derived from an EMBL/GenBank/DDBJ whole genome shotgun (WGS) entry which is preliminary data.</text>
</comment>
<evidence type="ECO:0000256" key="5">
    <source>
        <dbReference type="ARBA" id="ARBA00022801"/>
    </source>
</evidence>
<gene>
    <name evidence="13" type="ORF">PCOR1329_LOCUS56293</name>
</gene>
<comment type="cofactor">
    <cofactor evidence="1">
        <name>Mn(2+)</name>
        <dbReference type="ChEBI" id="CHEBI:29035"/>
    </cofactor>
</comment>
<dbReference type="Pfam" id="PF00481">
    <property type="entry name" value="PP2C"/>
    <property type="match status" value="1"/>
</dbReference>
<protein>
    <recommendedName>
        <fullName evidence="3">protein-serine/threonine phosphatase</fullName>
        <ecNumber evidence="3">3.1.3.16</ecNumber>
    </recommendedName>
</protein>
<evidence type="ECO:0000259" key="12">
    <source>
        <dbReference type="PROSITE" id="PS51746"/>
    </source>
</evidence>
<feature type="compositionally biased region" description="Polar residues" evidence="11">
    <location>
        <begin position="27"/>
        <end position="47"/>
    </location>
</feature>
<evidence type="ECO:0000313" key="13">
    <source>
        <dbReference type="EMBL" id="CAK0870100.1"/>
    </source>
</evidence>
<evidence type="ECO:0000256" key="3">
    <source>
        <dbReference type="ARBA" id="ARBA00013081"/>
    </source>
</evidence>
<feature type="non-terminal residue" evidence="13">
    <location>
        <position position="65"/>
    </location>
</feature>
<sequence length="65" mass="7243">AVPLSEDHKPNLPGERDRIRRAGGSVARSQFGSTVQHRVNGNLNLSRSIGDLEYKKNPNLQPHEQ</sequence>
<keyword evidence="4" id="KW-0479">Metal-binding</keyword>
<dbReference type="Gene3D" id="3.60.40.10">
    <property type="entry name" value="PPM-type phosphatase domain"/>
    <property type="match status" value="1"/>
</dbReference>
<evidence type="ECO:0000256" key="6">
    <source>
        <dbReference type="ARBA" id="ARBA00022842"/>
    </source>
</evidence>
<evidence type="ECO:0000256" key="2">
    <source>
        <dbReference type="ARBA" id="ARBA00006702"/>
    </source>
</evidence>
<dbReference type="EMBL" id="CAUYUJ010016925">
    <property type="protein sequence ID" value="CAK0870100.1"/>
    <property type="molecule type" value="Genomic_DNA"/>
</dbReference>
<comment type="catalytic activity">
    <reaction evidence="10">
        <text>O-phospho-L-threonyl-[protein] + H2O = L-threonyl-[protein] + phosphate</text>
        <dbReference type="Rhea" id="RHEA:47004"/>
        <dbReference type="Rhea" id="RHEA-COMP:11060"/>
        <dbReference type="Rhea" id="RHEA-COMP:11605"/>
        <dbReference type="ChEBI" id="CHEBI:15377"/>
        <dbReference type="ChEBI" id="CHEBI:30013"/>
        <dbReference type="ChEBI" id="CHEBI:43474"/>
        <dbReference type="ChEBI" id="CHEBI:61977"/>
        <dbReference type="EC" id="3.1.3.16"/>
    </reaction>
</comment>
<accession>A0ABN9VAW0</accession>
<evidence type="ECO:0000256" key="8">
    <source>
        <dbReference type="ARBA" id="ARBA00023211"/>
    </source>
</evidence>
<dbReference type="Proteomes" id="UP001189429">
    <property type="component" value="Unassembled WGS sequence"/>
</dbReference>
<comment type="similarity">
    <text evidence="2">Belongs to the PP2C family.</text>
</comment>
<evidence type="ECO:0000256" key="10">
    <source>
        <dbReference type="ARBA" id="ARBA00048336"/>
    </source>
</evidence>
<feature type="non-terminal residue" evidence="13">
    <location>
        <position position="1"/>
    </location>
</feature>
<keyword evidence="7" id="KW-0904">Protein phosphatase</keyword>
<evidence type="ECO:0000256" key="11">
    <source>
        <dbReference type="SAM" id="MobiDB-lite"/>
    </source>
</evidence>
<feature type="domain" description="PPM-type phosphatase" evidence="12">
    <location>
        <begin position="1"/>
        <end position="65"/>
    </location>
</feature>
<dbReference type="InterPro" id="IPR001932">
    <property type="entry name" value="PPM-type_phosphatase-like_dom"/>
</dbReference>
<evidence type="ECO:0000256" key="9">
    <source>
        <dbReference type="ARBA" id="ARBA00047761"/>
    </source>
</evidence>
<keyword evidence="6" id="KW-0460">Magnesium</keyword>
<evidence type="ECO:0000256" key="7">
    <source>
        <dbReference type="ARBA" id="ARBA00022912"/>
    </source>
</evidence>
<dbReference type="PANTHER" id="PTHR13832:SF803">
    <property type="entry name" value="PROTEIN PHOSPHATASE 1G"/>
    <property type="match status" value="1"/>
</dbReference>
<feature type="region of interest" description="Disordered" evidence="11">
    <location>
        <begin position="1"/>
        <end position="65"/>
    </location>
</feature>
<keyword evidence="5" id="KW-0378">Hydrolase</keyword>